<proteinExistence type="predicted"/>
<keyword evidence="3" id="KW-1185">Reference proteome</keyword>
<comment type="caution">
    <text evidence="2">The sequence shown here is derived from an EMBL/GenBank/DDBJ whole genome shotgun (WGS) entry which is preliminary data.</text>
</comment>
<reference evidence="3" key="1">
    <citation type="journal article" date="2022" name="ISME J.">
        <title>Genetic and phylogenetic analysis of dissimilatory iodate-reducing bacteria identifies potential niches across the world's oceans.</title>
        <authorList>
            <person name="Reyes-Umana V."/>
            <person name="Henning Z."/>
            <person name="Lee K."/>
            <person name="Barnum T.P."/>
            <person name="Coates J.D."/>
        </authorList>
    </citation>
    <scope>NUCLEOTIDE SEQUENCE [LARGE SCALE GENOMIC DNA]</scope>
    <source>
        <strain evidence="3">IR12</strain>
    </source>
</reference>
<feature type="chain" id="PRO_5036678036" evidence="1">
    <location>
        <begin position="22"/>
        <end position="308"/>
    </location>
</feature>
<name>A0A944DH24_DENI1</name>
<dbReference type="AlphaFoldDB" id="A0A944DH24"/>
<evidence type="ECO:0000256" key="1">
    <source>
        <dbReference type="SAM" id="SignalP"/>
    </source>
</evidence>
<sequence>MKLQVRLIWILALLWSAHVIAAETYTCTEKWMGRAEAAMRSERPILSQGRCSDVQRLFGDSEFYWVRDHKIFALRVRKERSSPCSGRGIGSIGQMFMLECYLPTWLQTHTNTEHRFYWLLSDDPEHFERIAPQQKAYEAFESRRYLRYAKDSKSVFLGVDQIKGADPASFELIFPFGEDPEWKDIYFAQDAWQLFVDLVAMPKLDIESVRWLDVPCVDSTAGCEVVSLRKIRIGVVGRDMVVLDHAGGHGYFVGVAAHRLECFQTGFRHFCSSGPEVYEIEESVSGPLRWARVEGKQRWPRKSEHSEK</sequence>
<accession>A0A944DH24</accession>
<dbReference type="Proteomes" id="UP000694660">
    <property type="component" value="Unassembled WGS sequence"/>
</dbReference>
<feature type="signal peptide" evidence="1">
    <location>
        <begin position="1"/>
        <end position="21"/>
    </location>
</feature>
<protein>
    <submittedName>
        <fullName evidence="2">DKNYY domain-containing protein</fullName>
    </submittedName>
</protein>
<dbReference type="EMBL" id="JAEKFT010000059">
    <property type="protein sequence ID" value="MBT0964168.1"/>
    <property type="molecule type" value="Genomic_DNA"/>
</dbReference>
<organism evidence="2 3">
    <name type="scientific">Denitromonas iodatirespirans</name>
    <dbReference type="NCBI Taxonomy" id="2795389"/>
    <lineage>
        <taxon>Bacteria</taxon>
        <taxon>Pseudomonadati</taxon>
        <taxon>Pseudomonadota</taxon>
        <taxon>Betaproteobacteria</taxon>
        <taxon>Rhodocyclales</taxon>
        <taxon>Zoogloeaceae</taxon>
        <taxon>Denitromonas</taxon>
    </lineage>
</organism>
<dbReference type="RefSeq" id="WP_214364090.1">
    <property type="nucleotide sequence ID" value="NZ_JAEKFT010000059.1"/>
</dbReference>
<evidence type="ECO:0000313" key="2">
    <source>
        <dbReference type="EMBL" id="MBT0964168.1"/>
    </source>
</evidence>
<gene>
    <name evidence="2" type="ORF">I8J34_23570</name>
</gene>
<evidence type="ECO:0000313" key="3">
    <source>
        <dbReference type="Proteomes" id="UP000694660"/>
    </source>
</evidence>
<keyword evidence="1" id="KW-0732">Signal</keyword>